<evidence type="ECO:0000256" key="4">
    <source>
        <dbReference type="ARBA" id="ARBA00022989"/>
    </source>
</evidence>
<keyword evidence="5 9" id="KW-0472">Membrane</keyword>
<comment type="subcellular location">
    <subcellularLocation>
        <location evidence="1">Membrane</location>
        <topology evidence="1">Single-pass type I membrane protein</topology>
    </subcellularLocation>
</comment>
<keyword evidence="2 9" id="KW-0812">Transmembrane</keyword>
<sequence>MHFILRIIFTSLVIADRAMTDEILQCFNDYVNSMVCQLTTDQSDCTRYYMSLKFVGYNDVYNCTFRGKNSSSGVSECGCSFDHLIFVANEKYTANLSHSGNHVTSKIISVTDSMKPKTPTIQEANLTETRTVWVKWKTNYENGVPGKTFSAQLSYRKIRDTFEVSQNVSSTEIELDGRKFEANTVYALKIRTYSDLSGLFSDWSEEFKFTTPASPPEVLTIAIVCLCLAVVILTSALFWYGVRLKAKWWDNIPKCSNPDLLYMVPGVPKVLDPPKVLISSFYVDCLDVEVTEGKAWTSPLTVDISSERDQEPDQSSSQDHSKTYSCCPVSANVQVVSHLCSSDYDPLHLTNESEGSCLSSSYNNMTYLIFETTHCPDLSKPSESSPLSTQPLHLDSSQRPVEADTFKHLHPELFLGSGQPDLNLSTNGAPVLETDFSYQSCDGAIGGSLSTMSAEDAGPTGFGFDDSNTSADQNVTGVSKDNERGTDATMDMPLLPTGLLDVDSGETLIYDMNPCYSHGCTVPQCDDSYQVLQSLTPNGLDPLVLGQGAEDGKLLNRSLTEIPQSSTEDKPSNVTPDSQEEPCLTEITY</sequence>
<keyword evidence="7" id="KW-0325">Glycoprotein</keyword>
<evidence type="ECO:0000256" key="5">
    <source>
        <dbReference type="ARBA" id="ARBA00023136"/>
    </source>
</evidence>
<gene>
    <name evidence="12" type="primary">IL21R</name>
</gene>
<evidence type="ECO:0000256" key="2">
    <source>
        <dbReference type="ARBA" id="ARBA00022692"/>
    </source>
</evidence>
<feature type="compositionally biased region" description="Polar residues" evidence="8">
    <location>
        <begin position="466"/>
        <end position="479"/>
    </location>
</feature>
<evidence type="ECO:0000313" key="12">
    <source>
        <dbReference type="Ensembl" id="ENSELUP00000020394.3"/>
    </source>
</evidence>
<dbReference type="PROSITE" id="PS50853">
    <property type="entry name" value="FN3"/>
    <property type="match status" value="1"/>
</dbReference>
<dbReference type="PANTHER" id="PTHR23037">
    <property type="entry name" value="CYTOKINE RECEPTOR"/>
    <property type="match status" value="1"/>
</dbReference>
<keyword evidence="4 9" id="KW-1133">Transmembrane helix</keyword>
<reference evidence="12" key="3">
    <citation type="submission" date="2025-08" db="UniProtKB">
        <authorList>
            <consortium name="Ensembl"/>
        </authorList>
    </citation>
    <scope>IDENTIFICATION</scope>
</reference>
<evidence type="ECO:0000256" key="3">
    <source>
        <dbReference type="ARBA" id="ARBA00022729"/>
    </source>
</evidence>
<feature type="region of interest" description="Disordered" evidence="8">
    <location>
        <begin position="302"/>
        <end position="323"/>
    </location>
</feature>
<dbReference type="InterPro" id="IPR003961">
    <property type="entry name" value="FN3_dom"/>
</dbReference>
<reference evidence="12" key="2">
    <citation type="submission" date="2020-02" db="EMBL/GenBank/DDBJ databases">
        <title>Esox lucius (northern pike) genome, fEsoLuc1, primary haplotype.</title>
        <authorList>
            <person name="Myers G."/>
            <person name="Karagic N."/>
            <person name="Meyer A."/>
            <person name="Pippel M."/>
            <person name="Reichard M."/>
            <person name="Winkler S."/>
            <person name="Tracey A."/>
            <person name="Sims Y."/>
            <person name="Howe K."/>
            <person name="Rhie A."/>
            <person name="Formenti G."/>
            <person name="Durbin R."/>
            <person name="Fedrigo O."/>
            <person name="Jarvis E.D."/>
        </authorList>
    </citation>
    <scope>NUCLEOTIDE SEQUENCE [LARGE SCALE GENOMIC DNA]</scope>
</reference>
<protein>
    <recommendedName>
        <fullName evidence="11">Fibronectin type-III domain-containing protein</fullName>
    </recommendedName>
</protein>
<proteinExistence type="predicted"/>
<dbReference type="PANTHER" id="PTHR23037:SF42">
    <property type="entry name" value="CYTOKINE RECEPTOR COMMON SUBUNIT GAMMA ISOFORM X1-RELATED"/>
    <property type="match status" value="1"/>
</dbReference>
<evidence type="ECO:0000256" key="7">
    <source>
        <dbReference type="ARBA" id="ARBA00023180"/>
    </source>
</evidence>
<keyword evidence="13" id="KW-1185">Reference proteome</keyword>
<evidence type="ECO:0000259" key="11">
    <source>
        <dbReference type="PROSITE" id="PS50853"/>
    </source>
</evidence>
<dbReference type="InterPro" id="IPR013783">
    <property type="entry name" value="Ig-like_fold"/>
</dbReference>
<feature type="transmembrane region" description="Helical" evidence="9">
    <location>
        <begin position="218"/>
        <end position="240"/>
    </location>
</feature>
<keyword evidence="3 10" id="KW-0732">Signal</keyword>
<name>A0A3P8YUX9_ESOLU</name>
<accession>A0A3P8YUX9</accession>
<dbReference type="GeneTree" id="ENSGT00530000069547"/>
<feature type="region of interest" description="Disordered" evidence="8">
    <location>
        <begin position="562"/>
        <end position="589"/>
    </location>
</feature>
<evidence type="ECO:0000256" key="1">
    <source>
        <dbReference type="ARBA" id="ARBA00004479"/>
    </source>
</evidence>
<dbReference type="AlphaFoldDB" id="A0A3P8YUX9"/>
<feature type="region of interest" description="Disordered" evidence="8">
    <location>
        <begin position="464"/>
        <end position="492"/>
    </location>
</feature>
<evidence type="ECO:0000313" key="13">
    <source>
        <dbReference type="Proteomes" id="UP000265140"/>
    </source>
</evidence>
<dbReference type="InParanoid" id="A0A3P8YUX9"/>
<dbReference type="STRING" id="8010.ENSELUP00000020394"/>
<dbReference type="Ensembl" id="ENSELUT00000041419.3">
    <property type="protein sequence ID" value="ENSELUP00000020394.3"/>
    <property type="gene ID" value="ENSELUG00000019608.3"/>
</dbReference>
<dbReference type="Proteomes" id="UP000265140">
    <property type="component" value="Chromosome 11"/>
</dbReference>
<reference evidence="12" key="4">
    <citation type="submission" date="2025-09" db="UniProtKB">
        <authorList>
            <consortium name="Ensembl"/>
        </authorList>
    </citation>
    <scope>IDENTIFICATION</scope>
</reference>
<dbReference type="GO" id="GO:0004896">
    <property type="term" value="F:cytokine receptor activity"/>
    <property type="evidence" value="ECO:0007669"/>
    <property type="project" value="TreeGrafter"/>
</dbReference>
<evidence type="ECO:0000256" key="6">
    <source>
        <dbReference type="ARBA" id="ARBA00023170"/>
    </source>
</evidence>
<dbReference type="SUPFAM" id="SSF49265">
    <property type="entry name" value="Fibronectin type III"/>
    <property type="match status" value="1"/>
</dbReference>
<evidence type="ECO:0000256" key="9">
    <source>
        <dbReference type="SAM" id="Phobius"/>
    </source>
</evidence>
<feature type="domain" description="Fibronectin type-III" evidence="11">
    <location>
        <begin position="115"/>
        <end position="214"/>
    </location>
</feature>
<evidence type="ECO:0000256" key="10">
    <source>
        <dbReference type="SAM" id="SignalP"/>
    </source>
</evidence>
<keyword evidence="6" id="KW-0675">Receptor</keyword>
<organism evidence="12 13">
    <name type="scientific">Esox lucius</name>
    <name type="common">Northern pike</name>
    <dbReference type="NCBI Taxonomy" id="8010"/>
    <lineage>
        <taxon>Eukaryota</taxon>
        <taxon>Metazoa</taxon>
        <taxon>Chordata</taxon>
        <taxon>Craniata</taxon>
        <taxon>Vertebrata</taxon>
        <taxon>Euteleostomi</taxon>
        <taxon>Actinopterygii</taxon>
        <taxon>Neopterygii</taxon>
        <taxon>Teleostei</taxon>
        <taxon>Protacanthopterygii</taxon>
        <taxon>Esociformes</taxon>
        <taxon>Esocidae</taxon>
        <taxon>Esox</taxon>
    </lineage>
</organism>
<dbReference type="GO" id="GO:0009897">
    <property type="term" value="C:external side of plasma membrane"/>
    <property type="evidence" value="ECO:0007669"/>
    <property type="project" value="TreeGrafter"/>
</dbReference>
<dbReference type="GO" id="GO:0016064">
    <property type="term" value="P:immunoglobulin mediated immune response"/>
    <property type="evidence" value="ECO:0007669"/>
    <property type="project" value="TreeGrafter"/>
</dbReference>
<dbReference type="Bgee" id="ENSELUG00000019608">
    <property type="expression patterns" value="Expressed in stomach and 14 other cell types or tissues"/>
</dbReference>
<feature type="compositionally biased region" description="Polar residues" evidence="8">
    <location>
        <begin position="562"/>
        <end position="577"/>
    </location>
</feature>
<evidence type="ECO:0000256" key="8">
    <source>
        <dbReference type="SAM" id="MobiDB-lite"/>
    </source>
</evidence>
<dbReference type="Gene3D" id="2.60.40.10">
    <property type="entry name" value="Immunoglobulins"/>
    <property type="match status" value="2"/>
</dbReference>
<dbReference type="InterPro" id="IPR036116">
    <property type="entry name" value="FN3_sf"/>
</dbReference>
<feature type="chain" id="PRO_5044288306" description="Fibronectin type-III domain-containing protein" evidence="10">
    <location>
        <begin position="21"/>
        <end position="589"/>
    </location>
</feature>
<reference evidence="13" key="1">
    <citation type="journal article" date="2014" name="PLoS ONE">
        <title>The genome and linkage map of the northern pike (Esox lucius): conserved synteny revealed between the salmonid sister group and the Neoteleostei.</title>
        <authorList>
            <person name="Rondeau E.B."/>
            <person name="Minkley D.R."/>
            <person name="Leong J.S."/>
            <person name="Messmer A.M."/>
            <person name="Jantzen J.R."/>
            <person name="von Schalburg K.R."/>
            <person name="Lemon C."/>
            <person name="Bird N.H."/>
            <person name="Koop B.F."/>
        </authorList>
    </citation>
    <scope>NUCLEOTIDE SEQUENCE</scope>
</reference>
<feature type="signal peptide" evidence="10">
    <location>
        <begin position="1"/>
        <end position="20"/>
    </location>
</feature>